<comment type="caution">
    <text evidence="1">The sequence shown here is derived from an EMBL/GenBank/DDBJ whole genome shotgun (WGS) entry which is preliminary data.</text>
</comment>
<organism evidence="1 2">
    <name type="scientific">Sunxiuqinia dokdonensis</name>
    <dbReference type="NCBI Taxonomy" id="1409788"/>
    <lineage>
        <taxon>Bacteria</taxon>
        <taxon>Pseudomonadati</taxon>
        <taxon>Bacteroidota</taxon>
        <taxon>Bacteroidia</taxon>
        <taxon>Marinilabiliales</taxon>
        <taxon>Prolixibacteraceae</taxon>
        <taxon>Sunxiuqinia</taxon>
    </lineage>
</organism>
<protein>
    <submittedName>
        <fullName evidence="1">Uncharacterized protein</fullName>
    </submittedName>
</protein>
<dbReference type="EMBL" id="LGIA01000160">
    <property type="protein sequence ID" value="KOH44545.1"/>
    <property type="molecule type" value="Genomic_DNA"/>
</dbReference>
<name>A0A0L8V7T7_9BACT</name>
<gene>
    <name evidence="1" type="ORF">NC99_26240</name>
</gene>
<reference evidence="1" key="1">
    <citation type="submission" date="2015-07" db="EMBL/GenBank/DDBJ databases">
        <title>MeaNS - Measles Nucleotide Surveillance Program.</title>
        <authorList>
            <person name="Tran T."/>
            <person name="Druce J."/>
        </authorList>
    </citation>
    <scope>NUCLEOTIDE SEQUENCE</scope>
    <source>
        <strain evidence="1">SK</strain>
    </source>
</reference>
<proteinExistence type="predicted"/>
<evidence type="ECO:0000313" key="1">
    <source>
        <dbReference type="EMBL" id="KOH44545.1"/>
    </source>
</evidence>
<dbReference type="Proteomes" id="UP000036958">
    <property type="component" value="Unassembled WGS sequence"/>
</dbReference>
<evidence type="ECO:0000313" key="2">
    <source>
        <dbReference type="Proteomes" id="UP000036958"/>
    </source>
</evidence>
<dbReference type="AlphaFoldDB" id="A0A0L8V7T7"/>
<accession>A0A0L8V7T7</accession>
<keyword evidence="2" id="KW-1185">Reference proteome</keyword>
<sequence>MRNNPTRISDGIICLSTKFRQDQKAKNSYLTFVSWSLILK</sequence>